<dbReference type="InterPro" id="IPR004827">
    <property type="entry name" value="bZIP"/>
</dbReference>
<dbReference type="OrthoDB" id="295274at2759"/>
<dbReference type="GO" id="GO:0003700">
    <property type="term" value="F:DNA-binding transcription factor activity"/>
    <property type="evidence" value="ECO:0007669"/>
    <property type="project" value="InterPro"/>
</dbReference>
<dbReference type="SUPFAM" id="SSF57959">
    <property type="entry name" value="Leucine zipper domain"/>
    <property type="match status" value="1"/>
</dbReference>
<feature type="region of interest" description="Disordered" evidence="2">
    <location>
        <begin position="31"/>
        <end position="57"/>
    </location>
</feature>
<dbReference type="Proteomes" id="UP000799536">
    <property type="component" value="Unassembled WGS sequence"/>
</dbReference>
<accession>A0A9P4JTY8</accession>
<evidence type="ECO:0000259" key="4">
    <source>
        <dbReference type="PROSITE" id="PS50217"/>
    </source>
</evidence>
<keyword evidence="1" id="KW-0175">Coiled coil</keyword>
<comment type="caution">
    <text evidence="5">The sequence shown here is derived from an EMBL/GenBank/DDBJ whole genome shotgun (WGS) entry which is preliminary data.</text>
</comment>
<dbReference type="CDD" id="cd14687">
    <property type="entry name" value="bZIP_ATF2"/>
    <property type="match status" value="1"/>
</dbReference>
<feature type="region of interest" description="Disordered" evidence="2">
    <location>
        <begin position="247"/>
        <end position="327"/>
    </location>
</feature>
<dbReference type="AlphaFoldDB" id="A0A9P4JTY8"/>
<feature type="compositionally biased region" description="Low complexity" evidence="2">
    <location>
        <begin position="289"/>
        <end position="316"/>
    </location>
</feature>
<feature type="region of interest" description="Disordered" evidence="2">
    <location>
        <begin position="78"/>
        <end position="98"/>
    </location>
</feature>
<keyword evidence="3" id="KW-0732">Signal</keyword>
<name>A0A9P4JTY8_9PLEO</name>
<reference evidence="5" key="1">
    <citation type="journal article" date="2020" name="Stud. Mycol.">
        <title>101 Dothideomycetes genomes: a test case for predicting lifestyles and emergence of pathogens.</title>
        <authorList>
            <person name="Haridas S."/>
            <person name="Albert R."/>
            <person name="Binder M."/>
            <person name="Bloem J."/>
            <person name="Labutti K."/>
            <person name="Salamov A."/>
            <person name="Andreopoulos B."/>
            <person name="Baker S."/>
            <person name="Barry K."/>
            <person name="Bills G."/>
            <person name="Bluhm B."/>
            <person name="Cannon C."/>
            <person name="Castanera R."/>
            <person name="Culley D."/>
            <person name="Daum C."/>
            <person name="Ezra D."/>
            <person name="Gonzalez J."/>
            <person name="Henrissat B."/>
            <person name="Kuo A."/>
            <person name="Liang C."/>
            <person name="Lipzen A."/>
            <person name="Lutzoni F."/>
            <person name="Magnuson J."/>
            <person name="Mondo S."/>
            <person name="Nolan M."/>
            <person name="Ohm R."/>
            <person name="Pangilinan J."/>
            <person name="Park H.-J."/>
            <person name="Ramirez L."/>
            <person name="Alfaro M."/>
            <person name="Sun H."/>
            <person name="Tritt A."/>
            <person name="Yoshinaga Y."/>
            <person name="Zwiers L.-H."/>
            <person name="Turgeon B."/>
            <person name="Goodwin S."/>
            <person name="Spatafora J."/>
            <person name="Crous P."/>
            <person name="Grigoriev I."/>
        </authorList>
    </citation>
    <scope>NUCLEOTIDE SEQUENCE</scope>
    <source>
        <strain evidence="5">ATCC 74209</strain>
    </source>
</reference>
<evidence type="ECO:0000256" key="1">
    <source>
        <dbReference type="SAM" id="Coils"/>
    </source>
</evidence>
<feature type="coiled-coil region" evidence="1">
    <location>
        <begin position="184"/>
        <end position="211"/>
    </location>
</feature>
<dbReference type="Pfam" id="PF07716">
    <property type="entry name" value="bZIP_2"/>
    <property type="match status" value="1"/>
</dbReference>
<protein>
    <recommendedName>
        <fullName evidence="4">BZIP domain-containing protein</fullName>
    </recommendedName>
</protein>
<dbReference type="Gene3D" id="1.20.5.170">
    <property type="match status" value="1"/>
</dbReference>
<feature type="chain" id="PRO_5040476585" description="BZIP domain-containing protein" evidence="3">
    <location>
        <begin position="26"/>
        <end position="393"/>
    </location>
</feature>
<evidence type="ECO:0000313" key="6">
    <source>
        <dbReference type="Proteomes" id="UP000799536"/>
    </source>
</evidence>
<gene>
    <name evidence="5" type="ORF">GQ43DRAFT_469139</name>
</gene>
<dbReference type="PROSITE" id="PS50217">
    <property type="entry name" value="BZIP"/>
    <property type="match status" value="1"/>
</dbReference>
<keyword evidence="6" id="KW-1185">Reference proteome</keyword>
<feature type="compositionally biased region" description="Polar residues" evidence="2">
    <location>
        <begin position="250"/>
        <end position="267"/>
    </location>
</feature>
<feature type="signal peptide" evidence="3">
    <location>
        <begin position="1"/>
        <end position="25"/>
    </location>
</feature>
<evidence type="ECO:0000256" key="3">
    <source>
        <dbReference type="SAM" id="SignalP"/>
    </source>
</evidence>
<evidence type="ECO:0000256" key="2">
    <source>
        <dbReference type="SAM" id="MobiDB-lite"/>
    </source>
</evidence>
<dbReference type="PROSITE" id="PS00036">
    <property type="entry name" value="BZIP_BASIC"/>
    <property type="match status" value="1"/>
</dbReference>
<proteinExistence type="predicted"/>
<sequence length="393" mass="43668">MPTARHSVCMTLGVMVFELVALSWAANDSFSSRNINPTGYPDDGSQNPTPNGYMGPWVSVQQRGNQWAPVQQNITPQAPVQQRGNPGTGIAGHPWNQAPQRGNSWPLVQQNGSVGNRGQQIVHIRDLPDILPELSSNPWGLVGTAPEQNQYGNLGTHRRRAILNDDAVRARYLEKNRLAASRCRTKQKQKIEELVQTSKQHERRNLCLKAEEEGLRGERSFLLELAQQHVDCGCDRIHNYMQRIADDLGNQGSSGARENPPGQSENPSGDGENPSSKEKENSPSGDSDPPSATVTSSWSSFSASPSSNSQSTQGPTATTLPMNDAEPATYPDIMEKLIEEVEQLIYDQESEYGRLEVSMKALMADEVSLMEILYDDDEWVRYRVFDLFSRQYV</sequence>
<organism evidence="5 6">
    <name type="scientific">Delitschia confertaspora ATCC 74209</name>
    <dbReference type="NCBI Taxonomy" id="1513339"/>
    <lineage>
        <taxon>Eukaryota</taxon>
        <taxon>Fungi</taxon>
        <taxon>Dikarya</taxon>
        <taxon>Ascomycota</taxon>
        <taxon>Pezizomycotina</taxon>
        <taxon>Dothideomycetes</taxon>
        <taxon>Pleosporomycetidae</taxon>
        <taxon>Pleosporales</taxon>
        <taxon>Delitschiaceae</taxon>
        <taxon>Delitschia</taxon>
    </lineage>
</organism>
<feature type="domain" description="BZIP" evidence="4">
    <location>
        <begin position="166"/>
        <end position="229"/>
    </location>
</feature>
<dbReference type="InterPro" id="IPR046347">
    <property type="entry name" value="bZIP_sf"/>
</dbReference>
<evidence type="ECO:0000313" key="5">
    <source>
        <dbReference type="EMBL" id="KAF2204341.1"/>
    </source>
</evidence>
<dbReference type="EMBL" id="ML993878">
    <property type="protein sequence ID" value="KAF2204341.1"/>
    <property type="molecule type" value="Genomic_DNA"/>
</dbReference>